<reference evidence="3" key="1">
    <citation type="submission" date="2014-12" db="EMBL/GenBank/DDBJ databases">
        <title>Genome Sequence of Valsa Canker Pathogens Uncovers a Specific Adaption of Colonization on Woody Bark.</title>
        <authorList>
            <person name="Yin Z."/>
            <person name="Liu H."/>
            <person name="Gao X."/>
            <person name="Li Z."/>
            <person name="Song N."/>
            <person name="Ke X."/>
            <person name="Dai Q."/>
            <person name="Wu Y."/>
            <person name="Sun Y."/>
            <person name="Xu J.-R."/>
            <person name="Kang Z.K."/>
            <person name="Wang L."/>
            <person name="Huang L."/>
        </authorList>
    </citation>
    <scope>NUCLEOTIDE SEQUENCE [LARGE SCALE GENOMIC DNA]</scope>
    <source>
        <strain evidence="3">SXYL134</strain>
    </source>
</reference>
<evidence type="ECO:0000313" key="2">
    <source>
        <dbReference type="EMBL" id="KUI58750.1"/>
    </source>
</evidence>
<name>A0A194V454_CYTMA</name>
<organism evidence="2 3">
    <name type="scientific">Cytospora mali</name>
    <name type="common">Apple Valsa canker fungus</name>
    <name type="synonym">Valsa mali</name>
    <dbReference type="NCBI Taxonomy" id="578113"/>
    <lineage>
        <taxon>Eukaryota</taxon>
        <taxon>Fungi</taxon>
        <taxon>Dikarya</taxon>
        <taxon>Ascomycota</taxon>
        <taxon>Pezizomycotina</taxon>
        <taxon>Sordariomycetes</taxon>
        <taxon>Sordariomycetidae</taxon>
        <taxon>Diaporthales</taxon>
        <taxon>Cytosporaceae</taxon>
        <taxon>Cytospora</taxon>
    </lineage>
</organism>
<evidence type="ECO:0000313" key="3">
    <source>
        <dbReference type="Proteomes" id="UP000078576"/>
    </source>
</evidence>
<feature type="chain" id="PRO_5008266133" evidence="1">
    <location>
        <begin position="34"/>
        <end position="651"/>
    </location>
</feature>
<dbReference type="AlphaFoldDB" id="A0A194V454"/>
<sequence length="651" mass="70776">MGPNRLSKSRPLRSTIICLLCLCMSQPHPPVKAAMAMYTIPMTRAMVLRPAAVYRATARPPRRTQMCCHFMNVRSLASHTLGSILSGPAFLIHVSGSTTPSGSCTFSFFRSRAYRVRMEKLGMMVPRALGWLERAGHVAEETTHDLFVGGTPGFLLFLLFKGGLRVLADILVQVAQPEWKGVDVVVEEDCYSVDELGKSVGRVDQMRGHQVLDPFWPLAPPIFLQLDLQQSIGEPRDFTLVDVLEGVSYIPVVNVEPVPLVGVTAGPSGVQCVLANEGQVRIDCDANPVIGRLLECRALVVRPDHWLQLALHDEVLDAIDRGLETGDLFLALALSLHLRDSLLHLVLAINESLNIFGLDGELAFLAAASLVDDLLVEEDLGRRAQRAIPPKPKRRRLRLSPYLPLVQVKLGVIEVEGSQAGILMSVCLLGRNLAVDKVGQTAQDEGLDLEKVVGILLHAALQLCHDPIADALFQLLLDGEIGQREPVDQRSIRMLRVERPIRQLLHHQRPDLVPQPSLPVMLLHNLQETGVVEVAIPLQLVDLVRDGVQLGLELLQLLGGGVAPGLAVLGGGQLLEPLEGGVDAVLQLPELALVEAGDLLQLDVEDFVGELGLVVVGPRLVVIVRVVLAEQALQLGVVEVVVLPWLVDGGL</sequence>
<proteinExistence type="predicted"/>
<keyword evidence="1" id="KW-0732">Signal</keyword>
<dbReference type="EMBL" id="KN714718">
    <property type="protein sequence ID" value="KUI58750.1"/>
    <property type="molecule type" value="Genomic_DNA"/>
</dbReference>
<evidence type="ECO:0000256" key="1">
    <source>
        <dbReference type="SAM" id="SignalP"/>
    </source>
</evidence>
<keyword evidence="3" id="KW-1185">Reference proteome</keyword>
<feature type="signal peptide" evidence="1">
    <location>
        <begin position="1"/>
        <end position="33"/>
    </location>
</feature>
<dbReference type="Proteomes" id="UP000078576">
    <property type="component" value="Unassembled WGS sequence"/>
</dbReference>
<gene>
    <name evidence="2" type="ORF">VP1G_11034</name>
</gene>
<protein>
    <submittedName>
        <fullName evidence="2">Uncharacterized protein</fullName>
    </submittedName>
</protein>
<accession>A0A194V454</accession>